<evidence type="ECO:0000313" key="2">
    <source>
        <dbReference type="Proteomes" id="UP000694228"/>
    </source>
</evidence>
<dbReference type="PANTHER" id="PTHR30595">
    <property type="entry name" value="GLPR-RELATED TRANSCRIPTIONAL REPRESSOR"/>
    <property type="match status" value="1"/>
</dbReference>
<gene>
    <name evidence="1" type="ORF">KSK55_13040</name>
</gene>
<sequence length="83" mass="9206">MQPADLGHKSVRRNPIIADLYHRIGFIEKAGTGIERMREGARESGCPEPVFDADGFFTVTFTPIQTPEDDRHQVGTKKALSGH</sequence>
<proteinExistence type="predicted"/>
<evidence type="ECO:0000313" key="1">
    <source>
        <dbReference type="EMBL" id="QXO94244.1"/>
    </source>
</evidence>
<evidence type="ECO:0008006" key="3">
    <source>
        <dbReference type="Google" id="ProtNLM"/>
    </source>
</evidence>
<dbReference type="Proteomes" id="UP000694228">
    <property type="component" value="Chromosome"/>
</dbReference>
<name>A0A8F5ZG93_METHU</name>
<protein>
    <recommendedName>
        <fullName evidence="3">ATP-dependent DNA helicase RecG C-terminal domain-containing protein</fullName>
    </recommendedName>
</protein>
<dbReference type="OrthoDB" id="114576at2157"/>
<dbReference type="Pfam" id="PF13749">
    <property type="entry name" value="HATPase_c_4"/>
    <property type="match status" value="1"/>
</dbReference>
<organism evidence="1 2">
    <name type="scientific">Methanospirillum hungatei</name>
    <dbReference type="NCBI Taxonomy" id="2203"/>
    <lineage>
        <taxon>Archaea</taxon>
        <taxon>Methanobacteriati</taxon>
        <taxon>Methanobacteriota</taxon>
        <taxon>Stenosarchaea group</taxon>
        <taxon>Methanomicrobia</taxon>
        <taxon>Methanomicrobiales</taxon>
        <taxon>Methanospirillaceae</taxon>
        <taxon>Methanospirillum</taxon>
    </lineage>
</organism>
<dbReference type="PANTHER" id="PTHR30595:SF6">
    <property type="entry name" value="SCHLAFEN ALBA-2 DOMAIN-CONTAINING PROTEIN"/>
    <property type="match status" value="1"/>
</dbReference>
<dbReference type="AlphaFoldDB" id="A0A8F5ZG93"/>
<accession>A0A8F5ZG93</accession>
<reference evidence="1 2" key="1">
    <citation type="submission" date="2021-06" db="EMBL/GenBank/DDBJ databases">
        <title>Complete genome sequence of the secondary alcohol utilizing methanogen Methanospirillum hungatei strain GP1.</title>
        <authorList>
            <person name="Day L.A."/>
            <person name="Costa K.C."/>
        </authorList>
    </citation>
    <scope>NUCLEOTIDE SEQUENCE [LARGE SCALE GENOMIC DNA]</scope>
    <source>
        <strain evidence="1 2">GP1</strain>
    </source>
</reference>
<dbReference type="EMBL" id="CP077107">
    <property type="protein sequence ID" value="QXO94244.1"/>
    <property type="molecule type" value="Genomic_DNA"/>
</dbReference>